<proteinExistence type="predicted"/>
<protein>
    <submittedName>
        <fullName evidence="2">Uncharacterized protein</fullName>
    </submittedName>
</protein>
<dbReference type="RefSeq" id="XP_008090762.1">
    <property type="nucleotide sequence ID" value="XM_008092571.1"/>
</dbReference>
<reference evidence="3" key="1">
    <citation type="journal article" date="2012" name="Nat. Genet.">
        <title>Lifestyle transitions in plant pathogenic Colletotrichum fungi deciphered by genome and transcriptome analyses.</title>
        <authorList>
            <person name="O'Connell R.J."/>
            <person name="Thon M.R."/>
            <person name="Hacquard S."/>
            <person name="Amyotte S.G."/>
            <person name="Kleemann J."/>
            <person name="Torres M.F."/>
            <person name="Damm U."/>
            <person name="Buiate E.A."/>
            <person name="Epstein L."/>
            <person name="Alkan N."/>
            <person name="Altmueller J."/>
            <person name="Alvarado-Balderrama L."/>
            <person name="Bauser C.A."/>
            <person name="Becker C."/>
            <person name="Birren B.W."/>
            <person name="Chen Z."/>
            <person name="Choi J."/>
            <person name="Crouch J.A."/>
            <person name="Duvick J.P."/>
            <person name="Farman M.A."/>
            <person name="Gan P."/>
            <person name="Heiman D."/>
            <person name="Henrissat B."/>
            <person name="Howard R.J."/>
            <person name="Kabbage M."/>
            <person name="Koch C."/>
            <person name="Kracher B."/>
            <person name="Kubo Y."/>
            <person name="Law A.D."/>
            <person name="Lebrun M.-H."/>
            <person name="Lee Y.-H."/>
            <person name="Miyara I."/>
            <person name="Moore N."/>
            <person name="Neumann U."/>
            <person name="Nordstroem K."/>
            <person name="Panaccione D.G."/>
            <person name="Panstruga R."/>
            <person name="Place M."/>
            <person name="Proctor R.H."/>
            <person name="Prusky D."/>
            <person name="Rech G."/>
            <person name="Reinhardt R."/>
            <person name="Rollins J.A."/>
            <person name="Rounsley S."/>
            <person name="Schardl C.L."/>
            <person name="Schwartz D.C."/>
            <person name="Shenoy N."/>
            <person name="Shirasu K."/>
            <person name="Sikhakolli U.R."/>
            <person name="Stueber K."/>
            <person name="Sukno S.A."/>
            <person name="Sweigard J.A."/>
            <person name="Takano Y."/>
            <person name="Takahara H."/>
            <person name="Trail F."/>
            <person name="van der Does H.C."/>
            <person name="Voll L.M."/>
            <person name="Will I."/>
            <person name="Young S."/>
            <person name="Zeng Q."/>
            <person name="Zhang J."/>
            <person name="Zhou S."/>
            <person name="Dickman M.B."/>
            <person name="Schulze-Lefert P."/>
            <person name="Ver Loren van Themaat E."/>
            <person name="Ma L.-J."/>
            <person name="Vaillancourt L.J."/>
        </authorList>
    </citation>
    <scope>NUCLEOTIDE SEQUENCE [LARGE SCALE GENOMIC DNA]</scope>
    <source>
        <strain evidence="3">M1.001 / M2 / FGSC 10212</strain>
    </source>
</reference>
<dbReference type="EMBL" id="GG697335">
    <property type="protein sequence ID" value="EFQ26742.1"/>
    <property type="molecule type" value="Genomic_DNA"/>
</dbReference>
<sequence>MPGAIELFVRPKLQTATPKDHARSPSYENDGHTECSVRWQHFSASPSPAEFALPIFDEQVCTIIIIIKDGRTTPRPISPSAYPAGLMDPDCVSSNMPRYCTATSVSVR</sequence>
<feature type="region of interest" description="Disordered" evidence="1">
    <location>
        <begin position="12"/>
        <end position="31"/>
    </location>
</feature>
<dbReference type="AlphaFoldDB" id="E3Q7A4"/>
<accession>E3Q7A4</accession>
<name>E3Q7A4_COLGM</name>
<keyword evidence="3" id="KW-1185">Reference proteome</keyword>
<organism evidence="3">
    <name type="scientific">Colletotrichum graminicola (strain M1.001 / M2 / FGSC 10212)</name>
    <name type="common">Maize anthracnose fungus</name>
    <name type="synonym">Glomerella graminicola</name>
    <dbReference type="NCBI Taxonomy" id="645133"/>
    <lineage>
        <taxon>Eukaryota</taxon>
        <taxon>Fungi</taxon>
        <taxon>Dikarya</taxon>
        <taxon>Ascomycota</taxon>
        <taxon>Pezizomycotina</taxon>
        <taxon>Sordariomycetes</taxon>
        <taxon>Hypocreomycetidae</taxon>
        <taxon>Glomerellales</taxon>
        <taxon>Glomerellaceae</taxon>
        <taxon>Colletotrichum</taxon>
        <taxon>Colletotrichum graminicola species complex</taxon>
    </lineage>
</organism>
<evidence type="ECO:0000313" key="2">
    <source>
        <dbReference type="EMBL" id="EFQ26742.1"/>
    </source>
</evidence>
<dbReference type="VEuPathDB" id="FungiDB:GLRG_02562"/>
<dbReference type="Proteomes" id="UP000008782">
    <property type="component" value="Unassembled WGS sequence"/>
</dbReference>
<gene>
    <name evidence="2" type="ORF">GLRG_02562</name>
</gene>
<feature type="compositionally biased region" description="Basic and acidic residues" evidence="1">
    <location>
        <begin position="18"/>
        <end position="31"/>
    </location>
</feature>
<evidence type="ECO:0000313" key="3">
    <source>
        <dbReference type="Proteomes" id="UP000008782"/>
    </source>
</evidence>
<dbReference type="HOGENOM" id="CLU_2196762_0_0_1"/>
<evidence type="ECO:0000256" key="1">
    <source>
        <dbReference type="SAM" id="MobiDB-lite"/>
    </source>
</evidence>
<dbReference type="GeneID" id="24407927"/>